<evidence type="ECO:0000313" key="2">
    <source>
        <dbReference type="Proteomes" id="UP001064048"/>
    </source>
</evidence>
<reference evidence="1 2" key="1">
    <citation type="journal article" date="2022" name="Genome Biol. Evol.">
        <title>The Spruce Budworm Genome: Reconstructing the Evolutionary History of Antifreeze Proteins.</title>
        <authorList>
            <person name="Beliveau C."/>
            <person name="Gagne P."/>
            <person name="Picq S."/>
            <person name="Vernygora O."/>
            <person name="Keeling C.I."/>
            <person name="Pinkney K."/>
            <person name="Doucet D."/>
            <person name="Wen F."/>
            <person name="Johnston J.S."/>
            <person name="Maaroufi H."/>
            <person name="Boyle B."/>
            <person name="Laroche J."/>
            <person name="Dewar K."/>
            <person name="Juretic N."/>
            <person name="Blackburn G."/>
            <person name="Nisole A."/>
            <person name="Brunet B."/>
            <person name="Brandao M."/>
            <person name="Lumley L."/>
            <person name="Duan J."/>
            <person name="Quan G."/>
            <person name="Lucarotti C.J."/>
            <person name="Roe A.D."/>
            <person name="Sperling F.A.H."/>
            <person name="Levesque R.C."/>
            <person name="Cusson M."/>
        </authorList>
    </citation>
    <scope>NUCLEOTIDE SEQUENCE [LARGE SCALE GENOMIC DNA]</scope>
    <source>
        <strain evidence="1">Glfc:IPQL:Cfum</strain>
    </source>
</reference>
<proteinExistence type="predicted"/>
<sequence>MQGKVIECKPQALQKRRENRFTMALDSEQNTIQKKDIVKVIDGPHAGRNGEIKHLYRNFAFLQSRMYLDNGGVFVCKTRHLQLAGGNKNPSAANSLSLGFMSPRIQSPMHGGGRGGGTPRGRGARGAGRGGVTRDRELIGQTIKITGGPYKGNVGIVKDATGSTARVELHSACQTISVDRSHIANVGAPAKDGSSSFYSRTPGRTPTAAGAATPTYRDTGLKTPMHGSQTPIYDIGNRTPHYGSATPSHDGSRTPAHGAWDPAAAATPARTEFDYGLEESPAPQYPAGYGQGPFTPQTPGTMYGSDHSYSPYQPSPSPAGYAAGYLGTPSPGGFSPRSPFAGGAGGDWHTTEVETLKAPLQNLTQQWRHLERQKMIAHIDVQCARARGGGRGGAGWALAGQTGVIRGLSGATCAVFLPHEDRVLSVPNALLEPVVPASGERVKVVAGEEREAVGQLISIENQEGVVKFGQDDIKIMQLRHLCKMSTA</sequence>
<name>A0ACC0JVZ9_CHOFU</name>
<evidence type="ECO:0000313" key="1">
    <source>
        <dbReference type="EMBL" id="KAI8428367.1"/>
    </source>
</evidence>
<dbReference type="Proteomes" id="UP001064048">
    <property type="component" value="Chromosome 3"/>
</dbReference>
<protein>
    <submittedName>
        <fullName evidence="1">Uncharacterized protein</fullName>
    </submittedName>
</protein>
<comment type="caution">
    <text evidence="1">The sequence shown here is derived from an EMBL/GenBank/DDBJ whole genome shotgun (WGS) entry which is preliminary data.</text>
</comment>
<dbReference type="EMBL" id="CM046103">
    <property type="protein sequence ID" value="KAI8428367.1"/>
    <property type="molecule type" value="Genomic_DNA"/>
</dbReference>
<accession>A0ACC0JVZ9</accession>
<organism evidence="1 2">
    <name type="scientific">Choristoneura fumiferana</name>
    <name type="common">Spruce budworm moth</name>
    <name type="synonym">Archips fumiferana</name>
    <dbReference type="NCBI Taxonomy" id="7141"/>
    <lineage>
        <taxon>Eukaryota</taxon>
        <taxon>Metazoa</taxon>
        <taxon>Ecdysozoa</taxon>
        <taxon>Arthropoda</taxon>
        <taxon>Hexapoda</taxon>
        <taxon>Insecta</taxon>
        <taxon>Pterygota</taxon>
        <taxon>Neoptera</taxon>
        <taxon>Endopterygota</taxon>
        <taxon>Lepidoptera</taxon>
        <taxon>Glossata</taxon>
        <taxon>Ditrysia</taxon>
        <taxon>Tortricoidea</taxon>
        <taxon>Tortricidae</taxon>
        <taxon>Tortricinae</taxon>
        <taxon>Choristoneura</taxon>
    </lineage>
</organism>
<gene>
    <name evidence="1" type="ORF">MSG28_002552</name>
</gene>
<keyword evidence="2" id="KW-1185">Reference proteome</keyword>